<comment type="subcellular location">
    <subcellularLocation>
        <location evidence="1">Nucleus</location>
    </subcellularLocation>
</comment>
<dbReference type="PANTHER" id="PTHR31677">
    <property type="entry name" value="AP2 DOMAIN CLASS TRANSCRIPTION FACTOR"/>
    <property type="match status" value="1"/>
</dbReference>
<dbReference type="InterPro" id="IPR016177">
    <property type="entry name" value="DNA-bd_dom_sf"/>
</dbReference>
<name>A0A2T7DW85_9POAL</name>
<keyword evidence="8" id="KW-1185">Reference proteome</keyword>
<keyword evidence="2" id="KW-0805">Transcription regulation</keyword>
<dbReference type="InterPro" id="IPR001471">
    <property type="entry name" value="AP2/ERF_dom"/>
</dbReference>
<dbReference type="GO" id="GO:0003700">
    <property type="term" value="F:DNA-binding transcription factor activity"/>
    <property type="evidence" value="ECO:0007669"/>
    <property type="project" value="InterPro"/>
</dbReference>
<dbReference type="SMART" id="SM00380">
    <property type="entry name" value="AP2"/>
    <property type="match status" value="1"/>
</dbReference>
<evidence type="ECO:0000313" key="7">
    <source>
        <dbReference type="EMBL" id="PUZ59844.1"/>
    </source>
</evidence>
<organism evidence="7 8">
    <name type="scientific">Panicum hallii var. hallii</name>
    <dbReference type="NCBI Taxonomy" id="1504633"/>
    <lineage>
        <taxon>Eukaryota</taxon>
        <taxon>Viridiplantae</taxon>
        <taxon>Streptophyta</taxon>
        <taxon>Embryophyta</taxon>
        <taxon>Tracheophyta</taxon>
        <taxon>Spermatophyta</taxon>
        <taxon>Magnoliopsida</taxon>
        <taxon>Liliopsida</taxon>
        <taxon>Poales</taxon>
        <taxon>Poaceae</taxon>
        <taxon>PACMAD clade</taxon>
        <taxon>Panicoideae</taxon>
        <taxon>Panicodae</taxon>
        <taxon>Paniceae</taxon>
        <taxon>Panicinae</taxon>
        <taxon>Panicum</taxon>
        <taxon>Panicum sect. Panicum</taxon>
    </lineage>
</organism>
<dbReference type="PROSITE" id="PS51032">
    <property type="entry name" value="AP2_ERF"/>
    <property type="match status" value="1"/>
</dbReference>
<evidence type="ECO:0000256" key="5">
    <source>
        <dbReference type="ARBA" id="ARBA00023242"/>
    </source>
</evidence>
<evidence type="ECO:0000313" key="8">
    <source>
        <dbReference type="Proteomes" id="UP000244336"/>
    </source>
</evidence>
<dbReference type="GO" id="GO:0003677">
    <property type="term" value="F:DNA binding"/>
    <property type="evidence" value="ECO:0007669"/>
    <property type="project" value="UniProtKB-KW"/>
</dbReference>
<proteinExistence type="predicted"/>
<dbReference type="SUPFAM" id="SSF54171">
    <property type="entry name" value="DNA-binding domain"/>
    <property type="match status" value="1"/>
</dbReference>
<evidence type="ECO:0000256" key="3">
    <source>
        <dbReference type="ARBA" id="ARBA00023125"/>
    </source>
</evidence>
<evidence type="ECO:0000256" key="2">
    <source>
        <dbReference type="ARBA" id="ARBA00023015"/>
    </source>
</evidence>
<keyword evidence="4" id="KW-0804">Transcription</keyword>
<dbReference type="EMBL" id="CM009752">
    <property type="protein sequence ID" value="PUZ59844.1"/>
    <property type="molecule type" value="Genomic_DNA"/>
</dbReference>
<keyword evidence="5" id="KW-0539">Nucleus</keyword>
<sequence length="264" mass="28178">MKSGGVVELARQAAAAARDERRSRAAALLPARRYRGVQRRGNRYVAIVWNSARKQPMWLGSYATPLEAAYAYDAAARRVHGRWARPNFPDPAARRPARATALATAVGALEDLVRAGRAQEPAARQQQPAPRAQVPFSHWAAPAPAAAAQPQRQQRAPPAAFAYQRPATPYSPYSYRPGYSPAAAIYAAAYGAAYFEMTLLPCAYVAPELNRPASSALSSAGPVGASLSLSAAAPERLIEPDQAVVGDNFTDDGASSSAARAFFW</sequence>
<evidence type="ECO:0000256" key="4">
    <source>
        <dbReference type="ARBA" id="ARBA00023163"/>
    </source>
</evidence>
<dbReference type="Proteomes" id="UP000244336">
    <property type="component" value="Chromosome 4"/>
</dbReference>
<protein>
    <recommendedName>
        <fullName evidence="6">AP2/ERF domain-containing protein</fullName>
    </recommendedName>
</protein>
<reference evidence="7 8" key="1">
    <citation type="submission" date="2018-04" db="EMBL/GenBank/DDBJ databases">
        <title>WGS assembly of Panicum hallii var. hallii HAL2.</title>
        <authorList>
            <person name="Lovell J."/>
            <person name="Jenkins J."/>
            <person name="Lowry D."/>
            <person name="Mamidi S."/>
            <person name="Sreedasyam A."/>
            <person name="Weng X."/>
            <person name="Barry K."/>
            <person name="Bonette J."/>
            <person name="Campitelli B."/>
            <person name="Daum C."/>
            <person name="Gordon S."/>
            <person name="Gould B."/>
            <person name="Lipzen A."/>
            <person name="MacQueen A."/>
            <person name="Palacio-Mejia J."/>
            <person name="Plott C."/>
            <person name="Shakirov E."/>
            <person name="Shu S."/>
            <person name="Yoshinaga Y."/>
            <person name="Zane M."/>
            <person name="Rokhsar D."/>
            <person name="Grimwood J."/>
            <person name="Schmutz J."/>
            <person name="Juenger T."/>
        </authorList>
    </citation>
    <scope>NUCLEOTIDE SEQUENCE [LARGE SCALE GENOMIC DNA]</scope>
    <source>
        <strain evidence="8">cv. HAL2</strain>
    </source>
</reference>
<dbReference type="GO" id="GO:0005634">
    <property type="term" value="C:nucleus"/>
    <property type="evidence" value="ECO:0007669"/>
    <property type="project" value="UniProtKB-SubCell"/>
</dbReference>
<dbReference type="OrthoDB" id="10643337at2759"/>
<feature type="domain" description="AP2/ERF" evidence="6">
    <location>
        <begin position="33"/>
        <end position="89"/>
    </location>
</feature>
<dbReference type="Gramene" id="PUZ59844">
    <property type="protein sequence ID" value="PUZ59844"/>
    <property type="gene ID" value="GQ55_4G075800"/>
</dbReference>
<dbReference type="InterPro" id="IPR036955">
    <property type="entry name" value="AP2/ERF_dom_sf"/>
</dbReference>
<dbReference type="Gene3D" id="3.30.730.10">
    <property type="entry name" value="AP2/ERF domain"/>
    <property type="match status" value="1"/>
</dbReference>
<evidence type="ECO:0000259" key="6">
    <source>
        <dbReference type="PROSITE" id="PS51032"/>
    </source>
</evidence>
<accession>A0A2T7DW85</accession>
<dbReference type="STRING" id="1504633.A0A2T7DW85"/>
<evidence type="ECO:0000256" key="1">
    <source>
        <dbReference type="ARBA" id="ARBA00004123"/>
    </source>
</evidence>
<dbReference type="PANTHER" id="PTHR31677:SF155">
    <property type="entry name" value="AP2_EREBP TRANSCRIPTION FACTOR SUPERFAMILY PROTEIN-RELATED"/>
    <property type="match status" value="1"/>
</dbReference>
<gene>
    <name evidence="7" type="ORF">GQ55_4G075800</name>
</gene>
<keyword evidence="3" id="KW-0238">DNA-binding</keyword>
<dbReference type="AlphaFoldDB" id="A0A2T7DW85"/>